<evidence type="ECO:0008006" key="4">
    <source>
        <dbReference type="Google" id="ProtNLM"/>
    </source>
</evidence>
<feature type="chain" id="PRO_5015685253" description="Hydrophobin" evidence="1">
    <location>
        <begin position="31"/>
        <end position="59"/>
    </location>
</feature>
<accession>A0A2T4B2G9</accession>
<keyword evidence="1" id="KW-0732">Signal</keyword>
<organism evidence="2 3">
    <name type="scientific">Trichoderma citrinoviride</name>
    <dbReference type="NCBI Taxonomy" id="58853"/>
    <lineage>
        <taxon>Eukaryota</taxon>
        <taxon>Fungi</taxon>
        <taxon>Dikarya</taxon>
        <taxon>Ascomycota</taxon>
        <taxon>Pezizomycotina</taxon>
        <taxon>Sordariomycetes</taxon>
        <taxon>Hypocreomycetidae</taxon>
        <taxon>Hypocreales</taxon>
        <taxon>Hypocreaceae</taxon>
        <taxon>Trichoderma</taxon>
    </lineage>
</organism>
<feature type="signal peptide" evidence="1">
    <location>
        <begin position="1"/>
        <end position="30"/>
    </location>
</feature>
<feature type="non-terminal residue" evidence="2">
    <location>
        <position position="59"/>
    </location>
</feature>
<protein>
    <recommendedName>
        <fullName evidence="4">Hydrophobin</fullName>
    </recommendedName>
</protein>
<proteinExistence type="predicted"/>
<name>A0A2T4B2G9_9HYPO</name>
<dbReference type="RefSeq" id="XP_024746820.1">
    <property type="nucleotide sequence ID" value="XM_024892947.1"/>
</dbReference>
<sequence length="59" mass="6039">MAGSPTCFPGLIICFAIAVAIFVSHQPALGYIPSHPTSGSPCCCLLSASPHSLHLLSCL</sequence>
<evidence type="ECO:0000256" key="1">
    <source>
        <dbReference type="SAM" id="SignalP"/>
    </source>
</evidence>
<evidence type="ECO:0000313" key="3">
    <source>
        <dbReference type="Proteomes" id="UP000241546"/>
    </source>
</evidence>
<dbReference type="AlphaFoldDB" id="A0A2T4B2G9"/>
<dbReference type="EMBL" id="KZ680219">
    <property type="protein sequence ID" value="PTB63500.1"/>
    <property type="molecule type" value="Genomic_DNA"/>
</dbReference>
<reference evidence="3" key="1">
    <citation type="submission" date="2016-07" db="EMBL/GenBank/DDBJ databases">
        <title>Multiple horizontal gene transfer events from other fungi enriched the ability of initially mycotrophic Trichoderma (Ascomycota) to feed on dead plant biomass.</title>
        <authorList>
            <consortium name="DOE Joint Genome Institute"/>
            <person name="Atanasova L."/>
            <person name="Chenthamara K."/>
            <person name="Zhang J."/>
            <person name="Grujic M."/>
            <person name="Henrissat B."/>
            <person name="Kuo A."/>
            <person name="Aerts A."/>
            <person name="Salamov A."/>
            <person name="Lipzen A."/>
            <person name="Labutti K."/>
            <person name="Barry K."/>
            <person name="Miao Y."/>
            <person name="Rahimi M.J."/>
            <person name="Shen Q."/>
            <person name="Grigoriev I.V."/>
            <person name="Kubicek C.P."/>
            <person name="Druzhinina I.S."/>
        </authorList>
    </citation>
    <scope>NUCLEOTIDE SEQUENCE [LARGE SCALE GENOMIC DNA]</scope>
    <source>
        <strain evidence="3">TUCIM 6016</strain>
    </source>
</reference>
<gene>
    <name evidence="2" type="ORF">BBK36DRAFT_1136340</name>
</gene>
<evidence type="ECO:0000313" key="2">
    <source>
        <dbReference type="EMBL" id="PTB63500.1"/>
    </source>
</evidence>
<dbReference type="Proteomes" id="UP000241546">
    <property type="component" value="Unassembled WGS sequence"/>
</dbReference>
<dbReference type="GeneID" id="36601065"/>
<keyword evidence="3" id="KW-1185">Reference proteome</keyword>